<dbReference type="SUPFAM" id="SSF160935">
    <property type="entry name" value="VPA0735-like"/>
    <property type="match status" value="1"/>
</dbReference>
<evidence type="ECO:0000256" key="1">
    <source>
        <dbReference type="SAM" id="SignalP"/>
    </source>
</evidence>
<accession>A0A7W9CJ28</accession>
<dbReference type="RefSeq" id="WP_183213549.1">
    <property type="nucleotide sequence ID" value="NZ_JACHOR010000003.1"/>
</dbReference>
<dbReference type="AlphaFoldDB" id="A0A7W9CJ28"/>
<protein>
    <submittedName>
        <fullName evidence="3">Putative membrane protein</fullName>
    </submittedName>
</protein>
<evidence type="ECO:0000313" key="3">
    <source>
        <dbReference type="EMBL" id="MBB5746600.1"/>
    </source>
</evidence>
<dbReference type="InterPro" id="IPR010679">
    <property type="entry name" value="DUF1254"/>
</dbReference>
<reference evidence="3 4" key="1">
    <citation type="submission" date="2020-08" db="EMBL/GenBank/DDBJ databases">
        <title>Genomic Encyclopedia of Type Strains, Phase IV (KMG-IV): sequencing the most valuable type-strain genomes for metagenomic binning, comparative biology and taxonomic classification.</title>
        <authorList>
            <person name="Goeker M."/>
        </authorList>
    </citation>
    <scope>NUCLEOTIDE SEQUENCE [LARGE SCALE GENOMIC DNA]</scope>
    <source>
        <strain evidence="3 4">DSM 4737</strain>
    </source>
</reference>
<comment type="caution">
    <text evidence="3">The sequence shown here is derived from an EMBL/GenBank/DDBJ whole genome shotgun (WGS) entry which is preliminary data.</text>
</comment>
<organism evidence="3 4">
    <name type="scientific">Brevundimonas variabilis</name>
    <dbReference type="NCBI Taxonomy" id="74312"/>
    <lineage>
        <taxon>Bacteria</taxon>
        <taxon>Pseudomonadati</taxon>
        <taxon>Pseudomonadota</taxon>
        <taxon>Alphaproteobacteria</taxon>
        <taxon>Caulobacterales</taxon>
        <taxon>Caulobacteraceae</taxon>
        <taxon>Brevundimonas</taxon>
    </lineage>
</organism>
<sequence>MKPLTFKGLALAALSLAAFALGHMTVVAAYPYWAMNSAMDRISQDGAAVNQWRHGQRATGRSRRIVRPSPDLANSSCVYDLAAGPVRVTAAPWDGYMSVSVYSANSDNIFVVNDRNAPGGVDMIIYLRGTPRPSGADLVVESPSRKGIVLQRRLAPTADRFGEAAMARAGDTCSPLTDGQG</sequence>
<feature type="signal peptide" evidence="1">
    <location>
        <begin position="1"/>
        <end position="20"/>
    </location>
</feature>
<name>A0A7W9CJ28_9CAUL</name>
<dbReference type="EMBL" id="JACHOR010000003">
    <property type="protein sequence ID" value="MBB5746600.1"/>
    <property type="molecule type" value="Genomic_DNA"/>
</dbReference>
<dbReference type="Proteomes" id="UP000545037">
    <property type="component" value="Unassembled WGS sequence"/>
</dbReference>
<dbReference type="Pfam" id="PF06863">
    <property type="entry name" value="DUF1254"/>
    <property type="match status" value="1"/>
</dbReference>
<feature type="domain" description="DUF1254" evidence="2">
    <location>
        <begin position="49"/>
        <end position="171"/>
    </location>
</feature>
<proteinExistence type="predicted"/>
<gene>
    <name evidence="3" type="ORF">GGR13_002204</name>
</gene>
<keyword evidence="1" id="KW-0732">Signal</keyword>
<evidence type="ECO:0000313" key="4">
    <source>
        <dbReference type="Proteomes" id="UP000545037"/>
    </source>
</evidence>
<feature type="chain" id="PRO_5031396368" evidence="1">
    <location>
        <begin position="21"/>
        <end position="181"/>
    </location>
</feature>
<evidence type="ECO:0000259" key="2">
    <source>
        <dbReference type="Pfam" id="PF06863"/>
    </source>
</evidence>
<keyword evidence="4" id="KW-1185">Reference proteome</keyword>